<dbReference type="InterPro" id="IPR013094">
    <property type="entry name" value="AB_hydrolase_3"/>
</dbReference>
<gene>
    <name evidence="3" type="ORF">GFSPODELE1_LOCUS10523</name>
</gene>
<organism evidence="3 4">
    <name type="scientific">Somion occarium</name>
    <dbReference type="NCBI Taxonomy" id="3059160"/>
    <lineage>
        <taxon>Eukaryota</taxon>
        <taxon>Fungi</taxon>
        <taxon>Dikarya</taxon>
        <taxon>Basidiomycota</taxon>
        <taxon>Agaricomycotina</taxon>
        <taxon>Agaricomycetes</taxon>
        <taxon>Polyporales</taxon>
        <taxon>Cerrenaceae</taxon>
        <taxon>Somion</taxon>
    </lineage>
</organism>
<keyword evidence="4" id="KW-1185">Reference proteome</keyword>
<evidence type="ECO:0000313" key="4">
    <source>
        <dbReference type="Proteomes" id="UP001497453"/>
    </source>
</evidence>
<keyword evidence="1" id="KW-0378">Hydrolase</keyword>
<dbReference type="EMBL" id="OZ037952">
    <property type="protein sequence ID" value="CAL1715983.1"/>
    <property type="molecule type" value="Genomic_DNA"/>
</dbReference>
<reference evidence="4" key="1">
    <citation type="submission" date="2024-04" db="EMBL/GenBank/DDBJ databases">
        <authorList>
            <person name="Shaw F."/>
            <person name="Minotto A."/>
        </authorList>
    </citation>
    <scope>NUCLEOTIDE SEQUENCE [LARGE SCALE GENOMIC DNA]</scope>
</reference>
<dbReference type="Gene3D" id="3.40.50.1820">
    <property type="entry name" value="alpha/beta hydrolase"/>
    <property type="match status" value="1"/>
</dbReference>
<name>A0ABP1E7I6_9APHY</name>
<dbReference type="SUPFAM" id="SSF53474">
    <property type="entry name" value="alpha/beta-Hydrolases"/>
    <property type="match status" value="1"/>
</dbReference>
<dbReference type="PANTHER" id="PTHR48081">
    <property type="entry name" value="AB HYDROLASE SUPERFAMILY PROTEIN C4A8.06C"/>
    <property type="match status" value="1"/>
</dbReference>
<dbReference type="Pfam" id="PF07859">
    <property type="entry name" value="Abhydrolase_3"/>
    <property type="match status" value="1"/>
</dbReference>
<protein>
    <recommendedName>
        <fullName evidence="2">Alpha/beta hydrolase fold-3 domain-containing protein</fullName>
    </recommendedName>
</protein>
<evidence type="ECO:0000256" key="1">
    <source>
        <dbReference type="ARBA" id="ARBA00022801"/>
    </source>
</evidence>
<feature type="domain" description="Alpha/beta hydrolase fold-3" evidence="2">
    <location>
        <begin position="144"/>
        <end position="357"/>
    </location>
</feature>
<evidence type="ECO:0000259" key="2">
    <source>
        <dbReference type="Pfam" id="PF07859"/>
    </source>
</evidence>
<proteinExistence type="predicted"/>
<dbReference type="Proteomes" id="UP001497453">
    <property type="component" value="Chromosome 9"/>
</dbReference>
<accession>A0ABP1E7I6</accession>
<dbReference type="PANTHER" id="PTHR48081:SF8">
    <property type="entry name" value="ALPHA_BETA HYDROLASE FOLD-3 DOMAIN-CONTAINING PROTEIN-RELATED"/>
    <property type="match status" value="1"/>
</dbReference>
<dbReference type="InterPro" id="IPR029058">
    <property type="entry name" value="AB_hydrolase_fold"/>
</dbReference>
<sequence>MKISKARYIRHCSSLFFLQAYPILPPLCKFLVIAKKSAPMTTTTRKELPPHDHVAWEQLDHEFGKLLAQIPRTGPQPAHLNGRRWHFENELVPQARAIQIQFFLPKDEEYEIRDFSIPVDGYDIAIRGIVPVTNDDSDEPFPLMVWIFGAGGVSGSYDIDDLYLRRNAVDTKVSVVMMNYRLAPENPFPTGLNDCYNALKWIAEHTSLFSASIDRGFIMTGMCFGANLATALAFRARDDPFFEGRRPTGLGLQAPLLLHPELCPEKYESELKSRVTHKTARLMNMERLAKLATLYGAPLEHPEFSIILNEDYTNLPPTYVQVCGADPLRDEGRLLIKLLNQSGVETKIDEYPGLPHAGNRFFPEAQISKDWHNDWEEGIQWLVKLARPEENKTSDESL</sequence>
<evidence type="ECO:0000313" key="3">
    <source>
        <dbReference type="EMBL" id="CAL1715983.1"/>
    </source>
</evidence>
<dbReference type="InterPro" id="IPR050300">
    <property type="entry name" value="GDXG_lipolytic_enzyme"/>
</dbReference>